<dbReference type="RefSeq" id="WP_062383182.1">
    <property type="nucleotide sequence ID" value="NZ_CP014544.1"/>
</dbReference>
<organism evidence="2 3">
    <name type="scientific">Zhongshania aliphaticivorans</name>
    <dbReference type="NCBI Taxonomy" id="1470434"/>
    <lineage>
        <taxon>Bacteria</taxon>
        <taxon>Pseudomonadati</taxon>
        <taxon>Pseudomonadota</taxon>
        <taxon>Gammaproteobacteria</taxon>
        <taxon>Cellvibrionales</taxon>
        <taxon>Spongiibacteraceae</taxon>
        <taxon>Zhongshania</taxon>
    </lineage>
</organism>
<evidence type="ECO:0000259" key="1">
    <source>
        <dbReference type="Pfam" id="PF09407"/>
    </source>
</evidence>
<feature type="domain" description="AbiEi antitoxin C-terminal" evidence="1">
    <location>
        <begin position="87"/>
        <end position="213"/>
    </location>
</feature>
<dbReference type="Proteomes" id="UP000074119">
    <property type="component" value="Chromosome"/>
</dbReference>
<dbReference type="STRING" id="1470434.AZF00_03150"/>
<proteinExistence type="predicted"/>
<accession>A0A127M2B2</accession>
<protein>
    <recommendedName>
        <fullName evidence="1">AbiEi antitoxin C-terminal domain-containing protein</fullName>
    </recommendedName>
</protein>
<dbReference type="EMBL" id="CP014544">
    <property type="protein sequence ID" value="AMO67359.1"/>
    <property type="molecule type" value="Genomic_DNA"/>
</dbReference>
<dbReference type="AlphaFoldDB" id="A0A127M2B2"/>
<name>A0A127M2B2_9GAMM</name>
<evidence type="ECO:0000313" key="3">
    <source>
        <dbReference type="Proteomes" id="UP000074119"/>
    </source>
</evidence>
<gene>
    <name evidence="2" type="ORF">AZF00_03150</name>
</gene>
<reference evidence="2 3" key="1">
    <citation type="submission" date="2015-12" db="EMBL/GenBank/DDBJ databases">
        <authorList>
            <person name="Shamseldin A."/>
            <person name="Moawad H."/>
            <person name="Abd El-Rahim W.M."/>
            <person name="Sadowsky M.J."/>
        </authorList>
    </citation>
    <scope>NUCLEOTIDE SEQUENCE [LARGE SCALE GENOMIC DNA]</scope>
    <source>
        <strain evidence="2 3">SM2</strain>
    </source>
</reference>
<dbReference type="Pfam" id="PF09407">
    <property type="entry name" value="AbiEi_1"/>
    <property type="match status" value="1"/>
</dbReference>
<evidence type="ECO:0000313" key="2">
    <source>
        <dbReference type="EMBL" id="AMO67359.1"/>
    </source>
</evidence>
<sequence>MMKITIERYIDDQAASGRLCFTKSEAVDATGSSPKSFLHSAVKLQKRGRLFSPRSGFYVIVPSQYQSWGAPPPDWYIRDLMGFEDIPYYVGLLKAAEIHGARHQAVMEFQVITNKQLPRIKAGRSHIGFYYRKNIEAVEEGLIEQKSDTGYYKVSGPELTAFDLVRYPKATGGINHIATVLVDLGEKIDPALLGFLSTAFERSQVQRLGYLLDYIGHDKAARYLLKTLENTGKLTQIELVPPPRDMDPDLIPEITEKDRRWRMTIRRPVEVDE</sequence>
<dbReference type="KEGG" id="zal:AZF00_03150"/>
<dbReference type="InterPro" id="IPR018547">
    <property type="entry name" value="AbiEi_C"/>
</dbReference>